<dbReference type="PANTHER" id="PTHR37812">
    <property type="entry name" value="MU-LIKE PROPHAGE FLUMU PROTEIN C"/>
    <property type="match status" value="1"/>
</dbReference>
<gene>
    <name evidence="1" type="ordered locus">Cphy_1560</name>
</gene>
<dbReference type="EMBL" id="CP000885">
    <property type="protein sequence ID" value="ABX41934.1"/>
    <property type="molecule type" value="Genomic_DNA"/>
</dbReference>
<dbReference type="Proteomes" id="UP000000370">
    <property type="component" value="Chromosome"/>
</dbReference>
<evidence type="ECO:0000313" key="2">
    <source>
        <dbReference type="Proteomes" id="UP000000370"/>
    </source>
</evidence>
<dbReference type="AlphaFoldDB" id="A9KQM1"/>
<dbReference type="RefSeq" id="WP_012199588.1">
    <property type="nucleotide sequence ID" value="NC_010001.1"/>
</dbReference>
<dbReference type="InterPro" id="IPR049739">
    <property type="entry name" value="YraL-like"/>
</dbReference>
<dbReference type="HOGENOM" id="CLU_1169055_0_0_9"/>
<dbReference type="KEGG" id="cpy:Cphy_1560"/>
<dbReference type="InterPro" id="IPR052411">
    <property type="entry name" value="c-mor_Regulatory_Protein"/>
</dbReference>
<dbReference type="SUPFAM" id="SSF46689">
    <property type="entry name" value="Homeodomain-like"/>
    <property type="match status" value="1"/>
</dbReference>
<dbReference type="eggNOG" id="COG5566">
    <property type="taxonomic scope" value="Bacteria"/>
</dbReference>
<proteinExistence type="predicted"/>
<organism evidence="1 2">
    <name type="scientific">Lachnoclostridium phytofermentans (strain ATCC 700394 / DSM 18823 / ISDg)</name>
    <name type="common">Clostridium phytofermentans</name>
    <dbReference type="NCBI Taxonomy" id="357809"/>
    <lineage>
        <taxon>Bacteria</taxon>
        <taxon>Bacillati</taxon>
        <taxon>Bacillota</taxon>
        <taxon>Clostridia</taxon>
        <taxon>Lachnospirales</taxon>
        <taxon>Lachnospiraceae</taxon>
    </lineage>
</organism>
<dbReference type="NCBIfam" id="NF040785">
    <property type="entry name" value="CD3324_fam"/>
    <property type="match status" value="1"/>
</dbReference>
<evidence type="ECO:0000313" key="1">
    <source>
        <dbReference type="EMBL" id="ABX41934.1"/>
    </source>
</evidence>
<name>A9KQM1_LACP7</name>
<protein>
    <submittedName>
        <fullName evidence="1">Uncharacterized protein</fullName>
    </submittedName>
</protein>
<dbReference type="InterPro" id="IPR009057">
    <property type="entry name" value="Homeodomain-like_sf"/>
</dbReference>
<sequence>MRYENAKNILPKELLKEVQKYAEGKILYIPSGEEKKEWGEITGYRKRLQKRNQMICNKYKNGITVTELSEEYYLSIDSIKKILYSKKRDECEYTPTVASALAYQNAGMIEEWIHTFLQFSCSNCIILEHLFREQGVFSTLIKLPLRLVRVESEETEVKKVEIDKKEIQSTYDNTPPLLILFEKKTFILLEQEEVFHRLRRLRTNAWPVVIWIKKGVDYELFQKQYGSILRTLGDSQV</sequence>
<reference evidence="2" key="1">
    <citation type="submission" date="2007-11" db="EMBL/GenBank/DDBJ databases">
        <title>Complete genome sequence of Clostridium phytofermentans ISDg.</title>
        <authorList>
            <person name="Leschine S.B."/>
            <person name="Warnick T.A."/>
            <person name="Blanchard J.L."/>
            <person name="Schnell D.J."/>
            <person name="Petit E.L."/>
            <person name="LaTouf W.G."/>
            <person name="Copeland A."/>
            <person name="Lucas S."/>
            <person name="Lapidus A."/>
            <person name="Barry K."/>
            <person name="Glavina del Rio T."/>
            <person name="Dalin E."/>
            <person name="Tice H."/>
            <person name="Pitluck S."/>
            <person name="Kiss H."/>
            <person name="Brettin T."/>
            <person name="Bruce D."/>
            <person name="Detter J.C."/>
            <person name="Han C."/>
            <person name="Kuske C."/>
            <person name="Schmutz J."/>
            <person name="Larimer F."/>
            <person name="Land M."/>
            <person name="Hauser L."/>
            <person name="Kyrpides N."/>
            <person name="Kim E.A."/>
            <person name="Richardson P."/>
        </authorList>
    </citation>
    <scope>NUCLEOTIDE SEQUENCE [LARGE SCALE GENOMIC DNA]</scope>
    <source>
        <strain evidence="2">ATCC 700394 / DSM 18823 / ISDg</strain>
    </source>
</reference>
<dbReference type="PANTHER" id="PTHR37812:SF1">
    <property type="entry name" value="MU-LIKE PROPHAGE FLUMU PROTEIN C"/>
    <property type="match status" value="1"/>
</dbReference>
<keyword evidence="2" id="KW-1185">Reference proteome</keyword>
<dbReference type="STRING" id="357809.Cphy_1560"/>
<accession>A9KQM1</accession>